<evidence type="ECO:0000256" key="5">
    <source>
        <dbReference type="ARBA" id="ARBA00023002"/>
    </source>
</evidence>
<evidence type="ECO:0000313" key="10">
    <source>
        <dbReference type="Proteomes" id="UP000024284"/>
    </source>
</evidence>
<dbReference type="GO" id="GO:0016627">
    <property type="term" value="F:oxidoreductase activity, acting on the CH-CH group of donors"/>
    <property type="evidence" value="ECO:0007669"/>
    <property type="project" value="InterPro"/>
</dbReference>
<dbReference type="InterPro" id="IPR006091">
    <property type="entry name" value="Acyl-CoA_Oxase/DH_mid-dom"/>
</dbReference>
<comment type="similarity">
    <text evidence="2">Belongs to the acyl-CoA dehydrogenase family.</text>
</comment>
<dbReference type="Proteomes" id="UP000024284">
    <property type="component" value="Unassembled WGS sequence"/>
</dbReference>
<dbReference type="GO" id="GO:0050660">
    <property type="term" value="F:flavin adenine dinucleotide binding"/>
    <property type="evidence" value="ECO:0007669"/>
    <property type="project" value="InterPro"/>
</dbReference>
<feature type="domain" description="Acyl-CoA dehydrogenase/oxidase C-terminal" evidence="6">
    <location>
        <begin position="600"/>
        <end position="757"/>
    </location>
</feature>
<keyword evidence="3" id="KW-0285">Flavoprotein</keyword>
<comment type="cofactor">
    <cofactor evidence="1">
        <name>FAD</name>
        <dbReference type="ChEBI" id="CHEBI:57692"/>
    </cofactor>
</comment>
<dbReference type="eggNOG" id="COG1960">
    <property type="taxonomic scope" value="Bacteria"/>
</dbReference>
<dbReference type="PATRIC" id="fig|1219045.3.peg.1317"/>
<dbReference type="InterPro" id="IPR037069">
    <property type="entry name" value="AcylCoA_DH/ox_N_sf"/>
</dbReference>
<evidence type="ECO:0000256" key="2">
    <source>
        <dbReference type="ARBA" id="ARBA00009347"/>
    </source>
</evidence>
<evidence type="ECO:0000256" key="1">
    <source>
        <dbReference type="ARBA" id="ARBA00001974"/>
    </source>
</evidence>
<name>A0A086PC02_SPHHM</name>
<dbReference type="InterPro" id="IPR009100">
    <property type="entry name" value="AcylCoA_DH/oxidase_NM_dom_sf"/>
</dbReference>
<comment type="caution">
    <text evidence="9">The sequence shown here is derived from an EMBL/GenBank/DDBJ whole genome shotgun (WGS) entry which is preliminary data.</text>
</comment>
<dbReference type="EMBL" id="JFZA02000008">
    <property type="protein sequence ID" value="KFG90920.1"/>
    <property type="molecule type" value="Genomic_DNA"/>
</dbReference>
<dbReference type="OrthoDB" id="7795946at2"/>
<dbReference type="InterPro" id="IPR046373">
    <property type="entry name" value="Acyl-CoA_Oxase/DH_mid-dom_sf"/>
</dbReference>
<dbReference type="Gene3D" id="1.20.140.10">
    <property type="entry name" value="Butyryl-CoA Dehydrogenase, subunit A, domain 3"/>
    <property type="match status" value="2"/>
</dbReference>
<dbReference type="FunFam" id="2.40.110.10:FF:000011">
    <property type="entry name" value="Acyl-CoA dehydrogenase FadE34"/>
    <property type="match status" value="1"/>
</dbReference>
<protein>
    <submittedName>
        <fullName evidence="9">Acyl-CoA dehydrogenase</fullName>
    </submittedName>
</protein>
<dbReference type="CDD" id="cd00567">
    <property type="entry name" value="ACAD"/>
    <property type="match status" value="1"/>
</dbReference>
<feature type="domain" description="Acyl-CoA dehydrogenase/oxidase C-terminal" evidence="6">
    <location>
        <begin position="209"/>
        <end position="343"/>
    </location>
</feature>
<dbReference type="SUPFAM" id="SSF47203">
    <property type="entry name" value="Acyl-CoA dehydrogenase C-terminal domain-like"/>
    <property type="match status" value="2"/>
</dbReference>
<keyword evidence="5" id="KW-0560">Oxidoreductase</keyword>
<proteinExistence type="inferred from homology"/>
<keyword evidence="10" id="KW-1185">Reference proteome</keyword>
<evidence type="ECO:0000259" key="6">
    <source>
        <dbReference type="Pfam" id="PF00441"/>
    </source>
</evidence>
<organism evidence="9 10">
    <name type="scientific">Sphingobium herbicidovorans (strain ATCC 700291 / DSM 11019 / CCUG 56400 / KCTC 2939 / LMG 18315 / NBRC 16415 / MH)</name>
    <name type="common">Sphingomonas herbicidovorans</name>
    <dbReference type="NCBI Taxonomy" id="1219045"/>
    <lineage>
        <taxon>Bacteria</taxon>
        <taxon>Pseudomonadati</taxon>
        <taxon>Pseudomonadota</taxon>
        <taxon>Alphaproteobacteria</taxon>
        <taxon>Sphingomonadales</taxon>
        <taxon>Sphingomonadaceae</taxon>
        <taxon>Sphingobium</taxon>
    </lineage>
</organism>
<dbReference type="InterPro" id="IPR036250">
    <property type="entry name" value="AcylCo_DH-like_C"/>
</dbReference>
<reference evidence="9" key="1">
    <citation type="submission" date="2014-08" db="EMBL/GenBank/DDBJ databases">
        <title>Draft genome sequences of Sphingobium herbicidovorans.</title>
        <authorList>
            <person name="Gan H.M."/>
            <person name="Gan H.Y."/>
            <person name="Savka M.A."/>
        </authorList>
    </citation>
    <scope>NUCLEOTIDE SEQUENCE [LARGE SCALE GENOMIC DNA]</scope>
    <source>
        <strain evidence="9">NBRC 16415</strain>
    </source>
</reference>
<feature type="domain" description="Acyl-CoA dehydrogenase/oxidase N-terminal" evidence="8">
    <location>
        <begin position="7"/>
        <end position="117"/>
    </location>
</feature>
<evidence type="ECO:0000313" key="9">
    <source>
        <dbReference type="EMBL" id="KFG90920.1"/>
    </source>
</evidence>
<accession>A0A086PC02</accession>
<dbReference type="Gene3D" id="2.40.110.10">
    <property type="entry name" value="Butyryl-CoA Dehydrogenase, subunit A, domain 2"/>
    <property type="match status" value="1"/>
</dbReference>
<dbReference type="InterPro" id="IPR009075">
    <property type="entry name" value="AcylCo_DH/oxidase_C"/>
</dbReference>
<feature type="domain" description="Acyl-CoA dehydrogenase/oxidase N-terminal" evidence="8">
    <location>
        <begin position="374"/>
        <end position="490"/>
    </location>
</feature>
<dbReference type="PANTHER" id="PTHR43292">
    <property type="entry name" value="ACYL-COA DEHYDROGENASE"/>
    <property type="match status" value="1"/>
</dbReference>
<feature type="domain" description="Acyl-CoA oxidase/dehydrogenase middle" evidence="7">
    <location>
        <begin position="494"/>
        <end position="588"/>
    </location>
</feature>
<keyword evidence="4" id="KW-0274">FAD</keyword>
<dbReference type="SUPFAM" id="SSF56645">
    <property type="entry name" value="Acyl-CoA dehydrogenase NM domain-like"/>
    <property type="match status" value="2"/>
</dbReference>
<evidence type="ECO:0000256" key="3">
    <source>
        <dbReference type="ARBA" id="ARBA00022630"/>
    </source>
</evidence>
<dbReference type="AlphaFoldDB" id="A0A086PC02"/>
<dbReference type="RefSeq" id="WP_081570602.1">
    <property type="nucleotide sequence ID" value="NZ_BCZD01000023.1"/>
</dbReference>
<dbReference type="InterPro" id="IPR013786">
    <property type="entry name" value="AcylCoA_DH/ox_N"/>
</dbReference>
<dbReference type="Pfam" id="PF02770">
    <property type="entry name" value="Acyl-CoA_dh_M"/>
    <property type="match status" value="1"/>
</dbReference>
<dbReference type="STRING" id="76947.GCA_002080435_04061"/>
<dbReference type="Pfam" id="PF02771">
    <property type="entry name" value="Acyl-CoA_dh_N"/>
    <property type="match status" value="2"/>
</dbReference>
<sequence length="760" mass="82684">MNFELNDEQVGLAATLSRFAADRYDASAREGYSRMPGGYDPAIWRELAGLGLVMLTVPEDQDGLGAGMVDLMAAMQALGPGLLLDPWLPTVIAVNLLGSLGSDDQKAHWLPSLMTGEKVIGIAFTEAGLDHPLEAIRTRVQAGALTGRKVAALGQDVAAWLVLAQAEGEPELYLAEPAAQGLFSRTLRLADGSAASELILEDCPAEWVGGGRAAIETALAQAYLALCAEAVGIMDEAIRQTIDYLKVRKQFGVPLATFQVIQHRMADCAAEFELAKSLTLRAALLADDPAQPHMAKCAAAFGAKALVSRIARRVAEEVVQFHGAIGITEELWVGRAMKRLLVVGGLFGDERAHTAYAELFATLIGEPVEFSLDDDDRMFRNEVRAFLAEKLPEGLRARARHTPGAFPGKDDWLEWQAILNARGWLPYNWPKEIGGPGWSATQRYIFERECAMARTPALAAQGLRMLAPVLAKFGTEAQKMHFLPRILSGETLWCQGYSEPEAGSDLASLKTRAVRDGDEYVVDGTKIWTTFGHFADWIFCLVRTNPDVKPQAGISFLLIDMQTPGVSVEPIRLISGDHELNQVFFDNVRVPVANLVGEENHGWTIAKFLLEHERGGSAQAPGLLAKLKDLREAIATLRGRRGFSLSQDPDFCHRLAMLEAETLAMEMLELRLLSQIAAGSAPGPQTAIVGLLMANITQAIDVLALEAYGSQALELERDERPLARDTQMPMPAYLNNRAWSIMAGSSEVMRTIIAKTVLGI</sequence>
<dbReference type="GO" id="GO:0005886">
    <property type="term" value="C:plasma membrane"/>
    <property type="evidence" value="ECO:0007669"/>
    <property type="project" value="TreeGrafter"/>
</dbReference>
<evidence type="ECO:0000259" key="7">
    <source>
        <dbReference type="Pfam" id="PF02770"/>
    </source>
</evidence>
<gene>
    <name evidence="9" type="ORF">BV98_001287</name>
</gene>
<evidence type="ECO:0000256" key="4">
    <source>
        <dbReference type="ARBA" id="ARBA00022827"/>
    </source>
</evidence>
<dbReference type="Pfam" id="PF00441">
    <property type="entry name" value="Acyl-CoA_dh_1"/>
    <property type="match status" value="2"/>
</dbReference>
<evidence type="ECO:0000259" key="8">
    <source>
        <dbReference type="Pfam" id="PF02771"/>
    </source>
</evidence>
<dbReference type="InterPro" id="IPR052161">
    <property type="entry name" value="Mycobact_Acyl-CoA_DH"/>
</dbReference>
<dbReference type="Gene3D" id="1.10.540.10">
    <property type="entry name" value="Acyl-CoA dehydrogenase/oxidase, N-terminal domain"/>
    <property type="match status" value="2"/>
</dbReference>
<dbReference type="PANTHER" id="PTHR43292:SF3">
    <property type="entry name" value="ACYL-COA DEHYDROGENASE FADE29"/>
    <property type="match status" value="1"/>
</dbReference>